<evidence type="ECO:0000313" key="9">
    <source>
        <dbReference type="Proteomes" id="UP000007488"/>
    </source>
</evidence>
<dbReference type="KEGG" id="sgy:Sgly_0422"/>
<dbReference type="OrthoDB" id="9801330at2"/>
<evidence type="ECO:0000256" key="3">
    <source>
        <dbReference type="ARBA" id="ARBA00023274"/>
    </source>
</evidence>
<dbReference type="GO" id="GO:0022625">
    <property type="term" value="C:cytosolic large ribosomal subunit"/>
    <property type="evidence" value="ECO:0007669"/>
    <property type="project" value="TreeGrafter"/>
</dbReference>
<keyword evidence="9" id="KW-1185">Reference proteome</keyword>
<evidence type="ECO:0000313" key="8">
    <source>
        <dbReference type="EMBL" id="ADY54788.1"/>
    </source>
</evidence>
<organism evidence="8 9">
    <name type="scientific">Syntrophobotulus glycolicus (strain DSM 8271 / FlGlyR)</name>
    <dbReference type="NCBI Taxonomy" id="645991"/>
    <lineage>
        <taxon>Bacteria</taxon>
        <taxon>Bacillati</taxon>
        <taxon>Bacillota</taxon>
        <taxon>Clostridia</taxon>
        <taxon>Eubacteriales</taxon>
        <taxon>Desulfitobacteriaceae</taxon>
        <taxon>Syntrophobotulus</taxon>
    </lineage>
</organism>
<keyword evidence="3 5" id="KW-0687">Ribonucleoprotein</keyword>
<dbReference type="PANTHER" id="PTHR11545">
    <property type="entry name" value="RIBOSOMAL PROTEIN L13"/>
    <property type="match status" value="1"/>
</dbReference>
<dbReference type="PROSITE" id="PS00783">
    <property type="entry name" value="RIBOSOMAL_L13"/>
    <property type="match status" value="1"/>
</dbReference>
<reference evidence="9" key="2">
    <citation type="submission" date="2011-02" db="EMBL/GenBank/DDBJ databases">
        <title>The complete genome of Syntrophobotulus glycolicus DSM 8271.</title>
        <authorList>
            <person name="Lucas S."/>
            <person name="Copeland A."/>
            <person name="Lapidus A."/>
            <person name="Bruce D."/>
            <person name="Goodwin L."/>
            <person name="Pitluck S."/>
            <person name="Kyrpides N."/>
            <person name="Mavromatis K."/>
            <person name="Pagani I."/>
            <person name="Ivanova N."/>
            <person name="Mikhailova N."/>
            <person name="Chertkov O."/>
            <person name="Held B."/>
            <person name="Detter J.C."/>
            <person name="Tapia R."/>
            <person name="Han C."/>
            <person name="Land M."/>
            <person name="Hauser L."/>
            <person name="Markowitz V."/>
            <person name="Cheng J.-F."/>
            <person name="Hugenholtz P."/>
            <person name="Woyke T."/>
            <person name="Wu D."/>
            <person name="Spring S."/>
            <person name="Schroeder M."/>
            <person name="Brambilla E."/>
            <person name="Klenk H.-P."/>
            <person name="Eisen J.A."/>
        </authorList>
    </citation>
    <scope>NUCLEOTIDE SEQUENCE [LARGE SCALE GENOMIC DNA]</scope>
    <source>
        <strain evidence="9">DSM 8271 / FlGlyR</strain>
    </source>
</reference>
<dbReference type="RefSeq" id="WP_013623659.1">
    <property type="nucleotide sequence ID" value="NC_015172.1"/>
</dbReference>
<dbReference type="EMBL" id="CP002547">
    <property type="protein sequence ID" value="ADY54788.1"/>
    <property type="molecule type" value="Genomic_DNA"/>
</dbReference>
<sequence>MTTKFAKATEVERKWYVINAEAIPLGKVAAEAARLLRGKHKPIFTPNVDTGDNVIIINASKTVLTGGKLDKKMYRWHSGYPGGLKQMTYRVLMNKRPERAVEHAVKGMLPHNKLGAAMYKKLHVYQGPEHPHQAQKPEVWTMK</sequence>
<comment type="function">
    <text evidence="5 7">This protein is one of the early assembly proteins of the 50S ribosomal subunit, although it is not seen to bind rRNA by itself. It is important during the early stages of 50S assembly.</text>
</comment>
<gene>
    <name evidence="5 7" type="primary">rplM</name>
    <name evidence="8" type="ordered locus">Sgly_0422</name>
</gene>
<dbReference type="CDD" id="cd00392">
    <property type="entry name" value="Ribosomal_L13"/>
    <property type="match status" value="1"/>
</dbReference>
<accession>F0SY38</accession>
<comment type="similarity">
    <text evidence="1 5 6">Belongs to the universal ribosomal protein uL13 family.</text>
</comment>
<dbReference type="GO" id="GO:0017148">
    <property type="term" value="P:negative regulation of translation"/>
    <property type="evidence" value="ECO:0007669"/>
    <property type="project" value="TreeGrafter"/>
</dbReference>
<dbReference type="Gene3D" id="3.90.1180.10">
    <property type="entry name" value="Ribosomal protein L13"/>
    <property type="match status" value="1"/>
</dbReference>
<evidence type="ECO:0000256" key="7">
    <source>
        <dbReference type="RuleBase" id="RU003878"/>
    </source>
</evidence>
<dbReference type="NCBIfam" id="TIGR01066">
    <property type="entry name" value="rplM_bact"/>
    <property type="match status" value="1"/>
</dbReference>
<dbReference type="PANTHER" id="PTHR11545:SF2">
    <property type="entry name" value="LARGE RIBOSOMAL SUBUNIT PROTEIN UL13M"/>
    <property type="match status" value="1"/>
</dbReference>
<evidence type="ECO:0000256" key="5">
    <source>
        <dbReference type="HAMAP-Rule" id="MF_01366"/>
    </source>
</evidence>
<dbReference type="InterPro" id="IPR005822">
    <property type="entry name" value="Ribosomal_uL13"/>
</dbReference>
<dbReference type="STRING" id="645991.Sgly_0422"/>
<reference evidence="8 9" key="1">
    <citation type="journal article" date="2011" name="Stand. Genomic Sci.">
        <title>Complete genome sequence of Syntrophobotulus glycolicus type strain (FlGlyR).</title>
        <authorList>
            <person name="Han C."/>
            <person name="Mwirichia R."/>
            <person name="Chertkov O."/>
            <person name="Held B."/>
            <person name="Lapidus A."/>
            <person name="Nolan M."/>
            <person name="Lucas S."/>
            <person name="Hammon N."/>
            <person name="Deshpande S."/>
            <person name="Cheng J.F."/>
            <person name="Tapia R."/>
            <person name="Goodwin L."/>
            <person name="Pitluck S."/>
            <person name="Huntemann M."/>
            <person name="Liolios K."/>
            <person name="Ivanova N."/>
            <person name="Pagani I."/>
            <person name="Mavromatis K."/>
            <person name="Ovchinikova G."/>
            <person name="Pati A."/>
            <person name="Chen A."/>
            <person name="Palaniappan K."/>
            <person name="Land M."/>
            <person name="Hauser L."/>
            <person name="Brambilla E.M."/>
            <person name="Rohde M."/>
            <person name="Spring S."/>
            <person name="Sikorski J."/>
            <person name="Goker M."/>
            <person name="Woyke T."/>
            <person name="Bristow J."/>
            <person name="Eisen J.A."/>
            <person name="Markowitz V."/>
            <person name="Hugenholtz P."/>
            <person name="Kyrpides N.C."/>
            <person name="Klenk H.P."/>
            <person name="Detter J.C."/>
        </authorList>
    </citation>
    <scope>NUCLEOTIDE SEQUENCE [LARGE SCALE GENOMIC DNA]</scope>
    <source>
        <strain evidence="9">DSM 8271 / FlGlyR</strain>
    </source>
</reference>
<dbReference type="Pfam" id="PF00572">
    <property type="entry name" value="Ribosomal_L13"/>
    <property type="match status" value="1"/>
</dbReference>
<dbReference type="SUPFAM" id="SSF52161">
    <property type="entry name" value="Ribosomal protein L13"/>
    <property type="match status" value="1"/>
</dbReference>
<dbReference type="Proteomes" id="UP000007488">
    <property type="component" value="Chromosome"/>
</dbReference>
<dbReference type="InterPro" id="IPR023563">
    <property type="entry name" value="Ribosomal_uL13_CS"/>
</dbReference>
<name>F0SY38_SYNGF</name>
<evidence type="ECO:0000256" key="1">
    <source>
        <dbReference type="ARBA" id="ARBA00006227"/>
    </source>
</evidence>
<comment type="subunit">
    <text evidence="5">Part of the 50S ribosomal subunit.</text>
</comment>
<keyword evidence="2 5" id="KW-0689">Ribosomal protein</keyword>
<dbReference type="GO" id="GO:0006412">
    <property type="term" value="P:translation"/>
    <property type="evidence" value="ECO:0007669"/>
    <property type="project" value="UniProtKB-UniRule"/>
</dbReference>
<dbReference type="GO" id="GO:0003735">
    <property type="term" value="F:structural constituent of ribosome"/>
    <property type="evidence" value="ECO:0007669"/>
    <property type="project" value="InterPro"/>
</dbReference>
<dbReference type="InterPro" id="IPR005823">
    <property type="entry name" value="Ribosomal_uL13_bac-type"/>
</dbReference>
<dbReference type="AlphaFoldDB" id="F0SY38"/>
<dbReference type="FunFam" id="3.90.1180.10:FF:000001">
    <property type="entry name" value="50S ribosomal protein L13"/>
    <property type="match status" value="1"/>
</dbReference>
<dbReference type="PIRSF" id="PIRSF002181">
    <property type="entry name" value="Ribosomal_L13"/>
    <property type="match status" value="1"/>
</dbReference>
<evidence type="ECO:0000256" key="2">
    <source>
        <dbReference type="ARBA" id="ARBA00022980"/>
    </source>
</evidence>
<dbReference type="eggNOG" id="COG0102">
    <property type="taxonomic scope" value="Bacteria"/>
</dbReference>
<evidence type="ECO:0000256" key="6">
    <source>
        <dbReference type="RuleBase" id="RU003877"/>
    </source>
</evidence>
<dbReference type="InterPro" id="IPR036899">
    <property type="entry name" value="Ribosomal_uL13_sf"/>
</dbReference>
<proteinExistence type="inferred from homology"/>
<evidence type="ECO:0000256" key="4">
    <source>
        <dbReference type="ARBA" id="ARBA00035201"/>
    </source>
</evidence>
<dbReference type="HAMAP" id="MF_01366">
    <property type="entry name" value="Ribosomal_uL13"/>
    <property type="match status" value="1"/>
</dbReference>
<dbReference type="HOGENOM" id="CLU_082184_2_2_9"/>
<protein>
    <recommendedName>
        <fullName evidence="4 5">Large ribosomal subunit protein uL13</fullName>
    </recommendedName>
</protein>
<dbReference type="GO" id="GO:0003729">
    <property type="term" value="F:mRNA binding"/>
    <property type="evidence" value="ECO:0007669"/>
    <property type="project" value="TreeGrafter"/>
</dbReference>